<organism evidence="1">
    <name type="scientific">hydrothermal vent metagenome</name>
    <dbReference type="NCBI Taxonomy" id="652676"/>
    <lineage>
        <taxon>unclassified sequences</taxon>
        <taxon>metagenomes</taxon>
        <taxon>ecological metagenomes</taxon>
    </lineage>
</organism>
<sequence>MGGATPTGSTVNYHAFTLTTATMVSMDVGFDVPAHLRLFSRLPPGSDNGTELCRDTVAGLICESSYIDGDDSSRGGCVNTPMMQKVLLPGDYIMAVGSQSLSIQDAINGVNAQSTSILQYFLNILKNAVPLSNGSCV</sequence>
<dbReference type="AlphaFoldDB" id="A0A3B0XDY5"/>
<reference evidence="1" key="1">
    <citation type="submission" date="2018-06" db="EMBL/GenBank/DDBJ databases">
        <authorList>
            <person name="Zhirakovskaya E."/>
        </authorList>
    </citation>
    <scope>NUCLEOTIDE SEQUENCE</scope>
</reference>
<dbReference type="EMBL" id="UOFG01000098">
    <property type="protein sequence ID" value="VAW59799.1"/>
    <property type="molecule type" value="Genomic_DNA"/>
</dbReference>
<proteinExistence type="predicted"/>
<evidence type="ECO:0000313" key="1">
    <source>
        <dbReference type="EMBL" id="VAW59799.1"/>
    </source>
</evidence>
<name>A0A3B0XDY5_9ZZZZ</name>
<protein>
    <submittedName>
        <fullName evidence="1">Uncharacterized protein</fullName>
    </submittedName>
</protein>
<accession>A0A3B0XDY5</accession>
<gene>
    <name evidence="1" type="ORF">MNBD_GAMMA11-2300</name>
</gene>